<dbReference type="PANTHER" id="PTHR12526:SF638">
    <property type="entry name" value="SPORE COAT PROTEIN SA"/>
    <property type="match status" value="1"/>
</dbReference>
<keyword evidence="3" id="KW-0808">Transferase</keyword>
<dbReference type="GO" id="GO:1901135">
    <property type="term" value="P:carbohydrate derivative metabolic process"/>
    <property type="evidence" value="ECO:0007669"/>
    <property type="project" value="UniProtKB-ARBA"/>
</dbReference>
<dbReference type="SUPFAM" id="SSF53756">
    <property type="entry name" value="UDP-Glycosyltransferase/glycogen phosphorylase"/>
    <property type="match status" value="1"/>
</dbReference>
<reference evidence="4" key="1">
    <citation type="submission" date="2016-10" db="EMBL/GenBank/DDBJ databases">
        <authorList>
            <person name="Varghese N."/>
            <person name="Submissions S."/>
        </authorList>
    </citation>
    <scope>NUCLEOTIDE SEQUENCE [LARGE SCALE GENOMIC DNA]</scope>
    <source>
        <strain evidence="4">DSM 23317</strain>
    </source>
</reference>
<dbReference type="GO" id="GO:0016757">
    <property type="term" value="F:glycosyltransferase activity"/>
    <property type="evidence" value="ECO:0007669"/>
    <property type="project" value="InterPro"/>
</dbReference>
<protein>
    <submittedName>
        <fullName evidence="3">Glycosyltransferase involved in cell wall bisynthesis</fullName>
    </submittedName>
</protein>
<feature type="domain" description="Glycosyl transferase family 1" evidence="1">
    <location>
        <begin position="179"/>
        <end position="334"/>
    </location>
</feature>
<organism evidence="3 4">
    <name type="scientific">Ferrimonas sediminum</name>
    <dbReference type="NCBI Taxonomy" id="718193"/>
    <lineage>
        <taxon>Bacteria</taxon>
        <taxon>Pseudomonadati</taxon>
        <taxon>Pseudomonadota</taxon>
        <taxon>Gammaproteobacteria</taxon>
        <taxon>Alteromonadales</taxon>
        <taxon>Ferrimonadaceae</taxon>
        <taxon>Ferrimonas</taxon>
    </lineage>
</organism>
<keyword evidence="4" id="KW-1185">Reference proteome</keyword>
<evidence type="ECO:0000259" key="2">
    <source>
        <dbReference type="Pfam" id="PF13439"/>
    </source>
</evidence>
<dbReference type="InterPro" id="IPR001296">
    <property type="entry name" value="Glyco_trans_1"/>
</dbReference>
<sequence length="362" mass="40176">MSKPVLVQLVQNMRVGGLETMVMTLGEQLERDYQVHYLSLEGDKAQLVTNWPVLNRLPRFDALSKPQGVSLSTVASLRQWMRRHRVQYLHTHHVGPLLYGGAASMGLGITHVHTHHDGWSLSLPRVRTITRSALRLFAPISVADAPLVADQFRQAGCRIDCVINNGIAMGRFTPGNVQQARRQFGLPLELDLVGTVCRLEKVKRVDRLVRALVALPERVHLVVAGEGSEHCALEQLACQLGVQKRCHFLGRVDDVHRLYRALNLFCLVSDNEGAPMTLLEAQACGVPVVAPDTGNCRQMVCTNLGHVVAANAQSEVIEGIDRMLQSRGRHAAQLRQFVSQTGSDRVMANRYHSLFQREAPCC</sequence>
<feature type="domain" description="Glycosyltransferase subfamily 4-like N-terminal" evidence="2">
    <location>
        <begin position="15"/>
        <end position="167"/>
    </location>
</feature>
<dbReference type="Pfam" id="PF13439">
    <property type="entry name" value="Glyco_transf_4"/>
    <property type="match status" value="1"/>
</dbReference>
<evidence type="ECO:0000313" key="3">
    <source>
        <dbReference type="EMBL" id="SDJ24874.1"/>
    </source>
</evidence>
<name>A0A1G8S6L6_9GAMM</name>
<proteinExistence type="predicted"/>
<dbReference type="PANTHER" id="PTHR12526">
    <property type="entry name" value="GLYCOSYLTRANSFERASE"/>
    <property type="match status" value="1"/>
</dbReference>
<dbReference type="Pfam" id="PF00534">
    <property type="entry name" value="Glycos_transf_1"/>
    <property type="match status" value="1"/>
</dbReference>
<dbReference type="Gene3D" id="3.40.50.2000">
    <property type="entry name" value="Glycogen Phosphorylase B"/>
    <property type="match status" value="2"/>
</dbReference>
<accession>A0A1G8S6L6</accession>
<dbReference type="OrthoDB" id="9775208at2"/>
<dbReference type="AlphaFoldDB" id="A0A1G8S6L6"/>
<evidence type="ECO:0000313" key="4">
    <source>
        <dbReference type="Proteomes" id="UP000199527"/>
    </source>
</evidence>
<evidence type="ECO:0000259" key="1">
    <source>
        <dbReference type="Pfam" id="PF00534"/>
    </source>
</evidence>
<dbReference type="Proteomes" id="UP000199527">
    <property type="component" value="Unassembled WGS sequence"/>
</dbReference>
<gene>
    <name evidence="3" type="ORF">SAMN04488540_10685</name>
</gene>
<dbReference type="InterPro" id="IPR028098">
    <property type="entry name" value="Glyco_trans_4-like_N"/>
</dbReference>
<dbReference type="EMBL" id="FNEM01000006">
    <property type="protein sequence ID" value="SDJ24874.1"/>
    <property type="molecule type" value="Genomic_DNA"/>
</dbReference>